<organism evidence="3 4">
    <name type="scientific">Aspergillus granulosus</name>
    <dbReference type="NCBI Taxonomy" id="176169"/>
    <lineage>
        <taxon>Eukaryota</taxon>
        <taxon>Fungi</taxon>
        <taxon>Dikarya</taxon>
        <taxon>Ascomycota</taxon>
        <taxon>Pezizomycotina</taxon>
        <taxon>Eurotiomycetes</taxon>
        <taxon>Eurotiomycetidae</taxon>
        <taxon>Eurotiales</taxon>
        <taxon>Aspergillaceae</taxon>
        <taxon>Aspergillus</taxon>
        <taxon>Aspergillus subgen. Nidulantes</taxon>
    </lineage>
</organism>
<feature type="region of interest" description="Disordered" evidence="1">
    <location>
        <begin position="47"/>
        <end position="69"/>
    </location>
</feature>
<keyword evidence="4" id="KW-1185">Reference proteome</keyword>
<protein>
    <submittedName>
        <fullName evidence="3">Uncharacterized protein</fullName>
    </submittedName>
</protein>
<proteinExistence type="predicted"/>
<keyword evidence="2" id="KW-1133">Transmembrane helix</keyword>
<evidence type="ECO:0000256" key="1">
    <source>
        <dbReference type="SAM" id="MobiDB-lite"/>
    </source>
</evidence>
<dbReference type="EMBL" id="JBFXLT010000064">
    <property type="protein sequence ID" value="KAL2810995.1"/>
    <property type="molecule type" value="Genomic_DNA"/>
</dbReference>
<gene>
    <name evidence="3" type="ORF">BJX63DRAFT_298746</name>
</gene>
<accession>A0ABR4H6B5</accession>
<evidence type="ECO:0000256" key="2">
    <source>
        <dbReference type="SAM" id="Phobius"/>
    </source>
</evidence>
<comment type="caution">
    <text evidence="3">The sequence shown here is derived from an EMBL/GenBank/DDBJ whole genome shotgun (WGS) entry which is preliminary data.</text>
</comment>
<keyword evidence="2" id="KW-0472">Membrane</keyword>
<evidence type="ECO:0000313" key="3">
    <source>
        <dbReference type="EMBL" id="KAL2810995.1"/>
    </source>
</evidence>
<name>A0ABR4H6B5_9EURO</name>
<feature type="transmembrane region" description="Helical" evidence="2">
    <location>
        <begin position="20"/>
        <end position="43"/>
    </location>
</feature>
<dbReference type="Proteomes" id="UP001610334">
    <property type="component" value="Unassembled WGS sequence"/>
</dbReference>
<reference evidence="3 4" key="1">
    <citation type="submission" date="2024-07" db="EMBL/GenBank/DDBJ databases">
        <title>Section-level genome sequencing and comparative genomics of Aspergillus sections Usti and Cavernicolus.</title>
        <authorList>
            <consortium name="Lawrence Berkeley National Laboratory"/>
            <person name="Nybo J.L."/>
            <person name="Vesth T.C."/>
            <person name="Theobald S."/>
            <person name="Frisvad J.C."/>
            <person name="Larsen T.O."/>
            <person name="Kjaerboelling I."/>
            <person name="Rothschild-Mancinelli K."/>
            <person name="Lyhne E.K."/>
            <person name="Kogle M.E."/>
            <person name="Barry K."/>
            <person name="Clum A."/>
            <person name="Na H."/>
            <person name="Ledsgaard L."/>
            <person name="Lin J."/>
            <person name="Lipzen A."/>
            <person name="Kuo A."/>
            <person name="Riley R."/>
            <person name="Mondo S."/>
            <person name="Labutti K."/>
            <person name="Haridas S."/>
            <person name="Pangalinan J."/>
            <person name="Salamov A.A."/>
            <person name="Simmons B.A."/>
            <person name="Magnuson J.K."/>
            <person name="Chen J."/>
            <person name="Drula E."/>
            <person name="Henrissat B."/>
            <person name="Wiebenga A."/>
            <person name="Lubbers R.J."/>
            <person name="Gomes A.C."/>
            <person name="Makela M.R."/>
            <person name="Stajich J."/>
            <person name="Grigoriev I.V."/>
            <person name="Mortensen U.H."/>
            <person name="De Vries R.P."/>
            <person name="Baker S.E."/>
            <person name="Andersen M.R."/>
        </authorList>
    </citation>
    <scope>NUCLEOTIDE SEQUENCE [LARGE SCALE GENOMIC DNA]</scope>
    <source>
        <strain evidence="3 4">CBS 588.65</strain>
    </source>
</reference>
<sequence>MSRGDQHLGINFLGISLSDLQVFSVTVFVSLSMILFHATWGTWSRPSKGTMTHSPERPCQGGAQRYLNGSNDTYQRKDREHVFGMSFLRIQLLGFAHSYQLP</sequence>
<keyword evidence="2" id="KW-0812">Transmembrane</keyword>
<evidence type="ECO:0000313" key="4">
    <source>
        <dbReference type="Proteomes" id="UP001610334"/>
    </source>
</evidence>